<feature type="compositionally biased region" description="Acidic residues" evidence="1">
    <location>
        <begin position="210"/>
        <end position="226"/>
    </location>
</feature>
<dbReference type="AlphaFoldDB" id="X6N8P3"/>
<organism evidence="2 3">
    <name type="scientific">Reticulomyxa filosa</name>
    <dbReference type="NCBI Taxonomy" id="46433"/>
    <lineage>
        <taxon>Eukaryota</taxon>
        <taxon>Sar</taxon>
        <taxon>Rhizaria</taxon>
        <taxon>Retaria</taxon>
        <taxon>Foraminifera</taxon>
        <taxon>Monothalamids</taxon>
        <taxon>Reticulomyxidae</taxon>
        <taxon>Reticulomyxa</taxon>
    </lineage>
</organism>
<evidence type="ECO:0000313" key="2">
    <source>
        <dbReference type="EMBL" id="ETO22665.1"/>
    </source>
</evidence>
<dbReference type="EMBL" id="ASPP01010558">
    <property type="protein sequence ID" value="ETO22665.1"/>
    <property type="molecule type" value="Genomic_DNA"/>
</dbReference>
<comment type="caution">
    <text evidence="2">The sequence shown here is derived from an EMBL/GenBank/DDBJ whole genome shotgun (WGS) entry which is preliminary data.</text>
</comment>
<gene>
    <name evidence="2" type="ORF">RFI_14528</name>
</gene>
<accession>X6N8P3</accession>
<evidence type="ECO:0000313" key="3">
    <source>
        <dbReference type="Proteomes" id="UP000023152"/>
    </source>
</evidence>
<feature type="compositionally biased region" description="Low complexity" evidence="1">
    <location>
        <begin position="77"/>
        <end position="92"/>
    </location>
</feature>
<keyword evidence="3" id="KW-1185">Reference proteome</keyword>
<feature type="non-terminal residue" evidence="2">
    <location>
        <position position="226"/>
    </location>
</feature>
<proteinExistence type="predicted"/>
<protein>
    <submittedName>
        <fullName evidence="2">Myb domain-containing protein</fullName>
    </submittedName>
</protein>
<feature type="compositionally biased region" description="Low complexity" evidence="1">
    <location>
        <begin position="184"/>
        <end position="195"/>
    </location>
</feature>
<name>X6N8P3_RETFI</name>
<feature type="region of interest" description="Disordered" evidence="1">
    <location>
        <begin position="23"/>
        <end position="226"/>
    </location>
</feature>
<sequence length="226" mass="25175">MTVTSFALFKSRYDKIVTHFLTDYKNQSSTPKQYKETKRGKKHYKFSDKKPSGNMNDNSNDNDNDNDNDKGSASDIDTPNGNDNNNNNNNNNGREEEGGTPTEGEELDSYLSKIQRKSSGPRSFDQSKKKDKKKSTPKGGEAKQGRDWGLYSKNTPKTLSPLEIRQYSFCDDPIPNNDDEDNNNNDQSNTNAEANGNEGTAITGKGADVNLEDSDPEDDDDDLLLP</sequence>
<evidence type="ECO:0000256" key="1">
    <source>
        <dbReference type="SAM" id="MobiDB-lite"/>
    </source>
</evidence>
<reference evidence="2 3" key="1">
    <citation type="journal article" date="2013" name="Curr. Biol.">
        <title>The Genome of the Foraminiferan Reticulomyxa filosa.</title>
        <authorList>
            <person name="Glockner G."/>
            <person name="Hulsmann N."/>
            <person name="Schleicher M."/>
            <person name="Noegel A.A."/>
            <person name="Eichinger L."/>
            <person name="Gallinger C."/>
            <person name="Pawlowski J."/>
            <person name="Sierra R."/>
            <person name="Euteneuer U."/>
            <person name="Pillet L."/>
            <person name="Moustafa A."/>
            <person name="Platzer M."/>
            <person name="Groth M."/>
            <person name="Szafranski K."/>
            <person name="Schliwa M."/>
        </authorList>
    </citation>
    <scope>NUCLEOTIDE SEQUENCE [LARGE SCALE GENOMIC DNA]</scope>
</reference>
<dbReference type="Proteomes" id="UP000023152">
    <property type="component" value="Unassembled WGS sequence"/>
</dbReference>